<dbReference type="InterPro" id="IPR029000">
    <property type="entry name" value="Cyclophilin-like_dom_sf"/>
</dbReference>
<evidence type="ECO:0000313" key="5">
    <source>
        <dbReference type="EMBL" id="WCZ32610.1"/>
    </source>
</evidence>
<keyword evidence="3" id="KW-1133">Transmembrane helix</keyword>
<evidence type="ECO:0000256" key="1">
    <source>
        <dbReference type="ARBA" id="ARBA00002388"/>
    </source>
</evidence>
<keyword evidence="3" id="KW-0472">Membrane</keyword>
<dbReference type="GO" id="GO:0003755">
    <property type="term" value="F:peptidyl-prolyl cis-trans isomerase activity"/>
    <property type="evidence" value="ECO:0007669"/>
    <property type="project" value="UniProtKB-EC"/>
</dbReference>
<dbReference type="EC" id="5.2.1.8" evidence="5"/>
<keyword evidence="5" id="KW-0413">Isomerase</keyword>
<dbReference type="SUPFAM" id="SSF50891">
    <property type="entry name" value="Cyclophilin-like"/>
    <property type="match status" value="1"/>
</dbReference>
<organism evidence="5 6">
    <name type="scientific">Corynebacterium massiliense DSM 45435</name>
    <dbReference type="NCBI Taxonomy" id="1121364"/>
    <lineage>
        <taxon>Bacteria</taxon>
        <taxon>Bacillati</taxon>
        <taxon>Actinomycetota</taxon>
        <taxon>Actinomycetes</taxon>
        <taxon>Mycobacteriales</taxon>
        <taxon>Corynebacteriaceae</taxon>
        <taxon>Corynebacterium</taxon>
    </lineage>
</organism>
<dbReference type="Gene3D" id="2.40.100.10">
    <property type="entry name" value="Cyclophilin-like"/>
    <property type="match status" value="1"/>
</dbReference>
<proteinExistence type="predicted"/>
<comment type="function">
    <text evidence="1">PPIases accelerate the folding of proteins. It catalyzes the cis-trans isomerization of proline imidic peptide bonds in oligopeptides.</text>
</comment>
<keyword evidence="3" id="KW-0812">Transmembrane</keyword>
<dbReference type="Proteomes" id="UP001220064">
    <property type="component" value="Chromosome"/>
</dbReference>
<keyword evidence="6" id="KW-1185">Reference proteome</keyword>
<gene>
    <name evidence="5" type="primary">cypB</name>
    <name evidence="5" type="ORF">CMASS_05845</name>
</gene>
<accession>A0ABY7U962</accession>
<evidence type="ECO:0000256" key="3">
    <source>
        <dbReference type="SAM" id="Phobius"/>
    </source>
</evidence>
<feature type="transmembrane region" description="Helical" evidence="3">
    <location>
        <begin position="35"/>
        <end position="56"/>
    </location>
</feature>
<evidence type="ECO:0000313" key="6">
    <source>
        <dbReference type="Proteomes" id="UP001220064"/>
    </source>
</evidence>
<dbReference type="PANTHER" id="PTHR45625:SF3">
    <property type="entry name" value="PEPTIDYL-PROLYL CIS-TRANS ISOMERASE B-RELATED"/>
    <property type="match status" value="1"/>
</dbReference>
<protein>
    <submittedName>
        <fullName evidence="5">Peptidyl-prolyl cis-trans isomerase B</fullName>
        <ecNumber evidence="5">5.2.1.8</ecNumber>
    </submittedName>
</protein>
<sequence length="289" mass="30744">MTDTHSDNRKRGEQALSKLNRELNARERKEKTRPLGVVAVAAVAILALVGGIWFMATRDGDEEVEAQDETSQEQTTEQATAEPLSGQRKEALPATVTCDYKDAGEAAKKVSKPAGDDVSTKGTQTVTLKTNQGDIDMELDRAVSPCTVNAIEHLAKEGYYNDTVCHRMTSGGLNVLQCGDPSGQGSGGPGFQFANEYPSDEMGDDPAAQKEPVTYPKGSIAMANAGADTNGSQFFLNYDDSELPPDYTYFGKVGDTGQKTLDGIAEKGVEGGAPDGKPAEEVKIESVEV</sequence>
<dbReference type="Pfam" id="PF00160">
    <property type="entry name" value="Pro_isomerase"/>
    <property type="match status" value="1"/>
</dbReference>
<feature type="region of interest" description="Disordered" evidence="2">
    <location>
        <begin position="62"/>
        <end position="92"/>
    </location>
</feature>
<feature type="compositionally biased region" description="Basic and acidic residues" evidence="2">
    <location>
        <begin position="277"/>
        <end position="289"/>
    </location>
</feature>
<dbReference type="PANTHER" id="PTHR45625">
    <property type="entry name" value="PEPTIDYL-PROLYL CIS-TRANS ISOMERASE-RELATED"/>
    <property type="match status" value="1"/>
</dbReference>
<feature type="region of interest" description="Disordered" evidence="2">
    <location>
        <begin position="266"/>
        <end position="289"/>
    </location>
</feature>
<feature type="compositionally biased region" description="Acidic residues" evidence="2">
    <location>
        <begin position="62"/>
        <end position="71"/>
    </location>
</feature>
<name>A0ABY7U962_9CORY</name>
<feature type="region of interest" description="Disordered" evidence="2">
    <location>
        <begin position="1"/>
        <end position="30"/>
    </location>
</feature>
<dbReference type="EMBL" id="CP063189">
    <property type="protein sequence ID" value="WCZ32610.1"/>
    <property type="molecule type" value="Genomic_DNA"/>
</dbReference>
<feature type="compositionally biased region" description="Low complexity" evidence="2">
    <location>
        <begin position="72"/>
        <end position="82"/>
    </location>
</feature>
<dbReference type="InterPro" id="IPR044666">
    <property type="entry name" value="Cyclophilin_A-like"/>
</dbReference>
<evidence type="ECO:0000256" key="2">
    <source>
        <dbReference type="SAM" id="MobiDB-lite"/>
    </source>
</evidence>
<feature type="domain" description="PPIase cyclophilin-type" evidence="4">
    <location>
        <begin position="122"/>
        <end position="289"/>
    </location>
</feature>
<evidence type="ECO:0000259" key="4">
    <source>
        <dbReference type="PROSITE" id="PS50072"/>
    </source>
</evidence>
<dbReference type="PROSITE" id="PS50072">
    <property type="entry name" value="CSA_PPIASE_2"/>
    <property type="match status" value="1"/>
</dbReference>
<dbReference type="InterPro" id="IPR002130">
    <property type="entry name" value="Cyclophilin-type_PPIase_dom"/>
</dbReference>
<dbReference type="RefSeq" id="WP_022862084.1">
    <property type="nucleotide sequence ID" value="NZ_ATVG01000001.1"/>
</dbReference>
<dbReference type="CDD" id="cd00317">
    <property type="entry name" value="cyclophilin"/>
    <property type="match status" value="1"/>
</dbReference>
<reference evidence="5 6" key="1">
    <citation type="submission" date="2020-10" db="EMBL/GenBank/DDBJ databases">
        <title>Complete genome sequence of Corynebacterium massiliense DSM 45435, type strain of Corynebacterium massiliense.</title>
        <authorList>
            <person name="Busche T."/>
            <person name="Kalinowski J."/>
            <person name="Ruckert C."/>
        </authorList>
    </citation>
    <scope>NUCLEOTIDE SEQUENCE [LARGE SCALE GENOMIC DNA]</scope>
    <source>
        <strain evidence="5 6">DSM 45435</strain>
    </source>
</reference>